<reference evidence="1 2" key="1">
    <citation type="submission" date="2007-01" db="EMBL/GenBank/DDBJ databases">
        <authorList>
            <person name="Haygood M."/>
            <person name="Podell S."/>
            <person name="Anderson C."/>
            <person name="Hopkinson B."/>
            <person name="Roe K."/>
            <person name="Barbeau K."/>
            <person name="Gaasterland T."/>
            <person name="Ferriera S."/>
            <person name="Johnson J."/>
            <person name="Kravitz S."/>
            <person name="Beeson K."/>
            <person name="Sutton G."/>
            <person name="Rogers Y.-H."/>
            <person name="Friedman R."/>
            <person name="Frazier M."/>
            <person name="Venter J.C."/>
        </authorList>
    </citation>
    <scope>NUCLEOTIDE SEQUENCE [LARGE SCALE GENOMIC DNA]</scope>
    <source>
        <strain evidence="1 2">ATCC 23134</strain>
    </source>
</reference>
<organism evidence="1 2">
    <name type="scientific">Microscilla marina ATCC 23134</name>
    <dbReference type="NCBI Taxonomy" id="313606"/>
    <lineage>
        <taxon>Bacteria</taxon>
        <taxon>Pseudomonadati</taxon>
        <taxon>Bacteroidota</taxon>
        <taxon>Cytophagia</taxon>
        <taxon>Cytophagales</taxon>
        <taxon>Microscillaceae</taxon>
        <taxon>Microscilla</taxon>
    </lineage>
</organism>
<comment type="caution">
    <text evidence="1">The sequence shown here is derived from an EMBL/GenBank/DDBJ whole genome shotgun (WGS) entry which is preliminary data.</text>
</comment>
<accession>A1ZKE0</accession>
<keyword evidence="2" id="KW-1185">Reference proteome</keyword>
<protein>
    <submittedName>
        <fullName evidence="1">Uncharacterized protein</fullName>
    </submittedName>
</protein>
<dbReference type="EMBL" id="AAWS01000012">
    <property type="protein sequence ID" value="EAY29165.1"/>
    <property type="molecule type" value="Genomic_DNA"/>
</dbReference>
<dbReference type="AlphaFoldDB" id="A1ZKE0"/>
<dbReference type="Proteomes" id="UP000004095">
    <property type="component" value="Unassembled WGS sequence"/>
</dbReference>
<evidence type="ECO:0000313" key="1">
    <source>
        <dbReference type="EMBL" id="EAY29165.1"/>
    </source>
</evidence>
<name>A1ZKE0_MICM2</name>
<gene>
    <name evidence="1" type="ORF">M23134_02356</name>
</gene>
<evidence type="ECO:0000313" key="2">
    <source>
        <dbReference type="Proteomes" id="UP000004095"/>
    </source>
</evidence>
<sequence length="37" mass="4019">MAVKLGSEKVSQGRLYLLFNIPKSKGISNIKTALTPD</sequence>
<proteinExistence type="predicted"/>